<reference evidence="2" key="1">
    <citation type="journal article" date="2014" name="Int. J. Syst. Evol. Microbiol.">
        <title>Complete genome sequence of Corynebacterium casei LMG S-19264T (=DSM 44701T), isolated from a smear-ripened cheese.</title>
        <authorList>
            <consortium name="US DOE Joint Genome Institute (JGI-PGF)"/>
            <person name="Walter F."/>
            <person name="Albersmeier A."/>
            <person name="Kalinowski J."/>
            <person name="Ruckert C."/>
        </authorList>
    </citation>
    <scope>NUCLEOTIDE SEQUENCE</scope>
    <source>
        <strain evidence="2">CGMCC 4.7679</strain>
    </source>
</reference>
<keyword evidence="1" id="KW-0472">Membrane</keyword>
<keyword evidence="3" id="KW-1185">Reference proteome</keyword>
<name>A0A8H9J3X8_9PSEU</name>
<dbReference type="EMBL" id="BNAV01000017">
    <property type="protein sequence ID" value="GHF84076.1"/>
    <property type="molecule type" value="Genomic_DNA"/>
</dbReference>
<feature type="transmembrane region" description="Helical" evidence="1">
    <location>
        <begin position="46"/>
        <end position="65"/>
    </location>
</feature>
<dbReference type="Proteomes" id="UP000658656">
    <property type="component" value="Unassembled WGS sequence"/>
</dbReference>
<keyword evidence="1" id="KW-1133">Transmembrane helix</keyword>
<accession>A0A8H9J3X8</accession>
<feature type="transmembrane region" description="Helical" evidence="1">
    <location>
        <begin position="20"/>
        <end position="40"/>
    </location>
</feature>
<evidence type="ECO:0000256" key="1">
    <source>
        <dbReference type="SAM" id="Phobius"/>
    </source>
</evidence>
<gene>
    <name evidence="2" type="ORF">GCM10017566_67600</name>
</gene>
<reference evidence="2" key="2">
    <citation type="submission" date="2020-09" db="EMBL/GenBank/DDBJ databases">
        <authorList>
            <person name="Sun Q."/>
            <person name="Zhou Y."/>
        </authorList>
    </citation>
    <scope>NUCLEOTIDE SEQUENCE</scope>
    <source>
        <strain evidence="2">CGMCC 4.7679</strain>
    </source>
</reference>
<keyword evidence="1" id="KW-0812">Transmembrane</keyword>
<proteinExistence type="predicted"/>
<comment type="caution">
    <text evidence="2">The sequence shown here is derived from an EMBL/GenBank/DDBJ whole genome shotgun (WGS) entry which is preliminary data.</text>
</comment>
<sequence length="85" mass="9540">MRLDDMPIEPPHPNSIPVALAGAVVTTVGTAGEVTFWAVWSDGLVCWTQGLLTLIFGVWAVYFWWRYVRLRRDRNRHGGVSSPGE</sequence>
<evidence type="ECO:0000313" key="2">
    <source>
        <dbReference type="EMBL" id="GHF84076.1"/>
    </source>
</evidence>
<protein>
    <submittedName>
        <fullName evidence="2">Uncharacterized protein</fullName>
    </submittedName>
</protein>
<evidence type="ECO:0000313" key="3">
    <source>
        <dbReference type="Proteomes" id="UP000658656"/>
    </source>
</evidence>
<organism evidence="2 3">
    <name type="scientific">Amycolatopsis bartoniae</name>
    <dbReference type="NCBI Taxonomy" id="941986"/>
    <lineage>
        <taxon>Bacteria</taxon>
        <taxon>Bacillati</taxon>
        <taxon>Actinomycetota</taxon>
        <taxon>Actinomycetes</taxon>
        <taxon>Pseudonocardiales</taxon>
        <taxon>Pseudonocardiaceae</taxon>
        <taxon>Amycolatopsis</taxon>
    </lineage>
</organism>
<dbReference type="AlphaFoldDB" id="A0A8H9J3X8"/>